<organism evidence="1 2">
    <name type="scientific">Oceanirhabdus seepicola</name>
    <dbReference type="NCBI Taxonomy" id="2828781"/>
    <lineage>
        <taxon>Bacteria</taxon>
        <taxon>Bacillati</taxon>
        <taxon>Bacillota</taxon>
        <taxon>Clostridia</taxon>
        <taxon>Eubacteriales</taxon>
        <taxon>Clostridiaceae</taxon>
        <taxon>Oceanirhabdus</taxon>
    </lineage>
</organism>
<accession>A0A9J6NXW6</accession>
<proteinExistence type="predicted"/>
<dbReference type="AlphaFoldDB" id="A0A9J6NXW6"/>
<protein>
    <submittedName>
        <fullName evidence="1">Uncharacterized protein</fullName>
    </submittedName>
</protein>
<name>A0A9J6NXW6_9CLOT</name>
<evidence type="ECO:0000313" key="1">
    <source>
        <dbReference type="EMBL" id="MCM1989290.1"/>
    </source>
</evidence>
<sequence length="262" mass="29611">MRIVYPPNGKLANYFYHKEYNQNDGIKIEVQTPLEFYSGILHLNGKTLQIQGHASFCYSKYATQPELEIERVTLRKGPLFTQVNVAKLKDQNTPEGTKIEVLGSNISLKVINLKIKKDSSDIYIKVAGIDENTLDDIVIEVPEKIITPPLIIKQETKFVITESSSSTEIYPVLVDVPRPEINVQIFKNSNTTNSDYGDLIYENTFYSFENPTSWAGNINFQFLDTPSEQESCKYSVVAKCNNADIPAPIIVKYAAFIISQIQ</sequence>
<dbReference type="Proteomes" id="UP001056429">
    <property type="component" value="Unassembled WGS sequence"/>
</dbReference>
<reference evidence="1" key="1">
    <citation type="journal article" date="2021" name="mSystems">
        <title>Bacteria and Archaea Synergistically Convert Glycine Betaine to Biogenic Methane in the Formosa Cold Seep of the South China Sea.</title>
        <authorList>
            <person name="Li L."/>
            <person name="Zhang W."/>
            <person name="Zhang S."/>
            <person name="Song L."/>
            <person name="Sun Q."/>
            <person name="Zhang H."/>
            <person name="Xiang H."/>
            <person name="Dong X."/>
        </authorList>
    </citation>
    <scope>NUCLEOTIDE SEQUENCE</scope>
    <source>
        <strain evidence="1">ZWT</strain>
    </source>
</reference>
<dbReference type="RefSeq" id="WP_250858289.1">
    <property type="nucleotide sequence ID" value="NZ_JAGSOJ010000001.1"/>
</dbReference>
<reference evidence="1" key="2">
    <citation type="submission" date="2021-04" db="EMBL/GenBank/DDBJ databases">
        <authorList>
            <person name="Dong X."/>
        </authorList>
    </citation>
    <scope>NUCLEOTIDE SEQUENCE</scope>
    <source>
        <strain evidence="1">ZWT</strain>
    </source>
</reference>
<keyword evidence="2" id="KW-1185">Reference proteome</keyword>
<dbReference type="EMBL" id="JAGSOJ010000001">
    <property type="protein sequence ID" value="MCM1989290.1"/>
    <property type="molecule type" value="Genomic_DNA"/>
</dbReference>
<evidence type="ECO:0000313" key="2">
    <source>
        <dbReference type="Proteomes" id="UP001056429"/>
    </source>
</evidence>
<comment type="caution">
    <text evidence="1">The sequence shown here is derived from an EMBL/GenBank/DDBJ whole genome shotgun (WGS) entry which is preliminary data.</text>
</comment>
<gene>
    <name evidence="1" type="ORF">KDK92_06025</name>
</gene>